<dbReference type="STRING" id="401625.A0A0P1BRA6"/>
<evidence type="ECO:0000256" key="2">
    <source>
        <dbReference type="ARBA" id="ARBA00012694"/>
    </source>
</evidence>
<dbReference type="NCBIfam" id="NF009395">
    <property type="entry name" value="PRK12755.1"/>
    <property type="match status" value="1"/>
</dbReference>
<reference evidence="8 9" key="1">
    <citation type="submission" date="2014-09" db="EMBL/GenBank/DDBJ databases">
        <authorList>
            <person name="Magalhaes I.L.F."/>
            <person name="Oliveira U."/>
            <person name="Santos F.R."/>
            <person name="Vidigal T.H.D.A."/>
            <person name="Brescovit A.D."/>
            <person name="Santos A.J."/>
        </authorList>
    </citation>
    <scope>NUCLEOTIDE SEQUENCE [LARGE SCALE GENOMIC DNA]</scope>
</reference>
<comment type="catalytic activity">
    <reaction evidence="6">
        <text>D-erythrose 4-phosphate + phosphoenolpyruvate + H2O = 7-phospho-2-dehydro-3-deoxy-D-arabino-heptonate + phosphate</text>
        <dbReference type="Rhea" id="RHEA:14717"/>
        <dbReference type="ChEBI" id="CHEBI:15377"/>
        <dbReference type="ChEBI" id="CHEBI:16897"/>
        <dbReference type="ChEBI" id="CHEBI:43474"/>
        <dbReference type="ChEBI" id="CHEBI:58394"/>
        <dbReference type="ChEBI" id="CHEBI:58702"/>
        <dbReference type="EC" id="2.5.1.54"/>
    </reaction>
</comment>
<dbReference type="OrthoDB" id="4699125at2759"/>
<dbReference type="AlphaFoldDB" id="A0A0P1BRA6"/>
<evidence type="ECO:0000256" key="3">
    <source>
        <dbReference type="ARBA" id="ARBA00022605"/>
    </source>
</evidence>
<dbReference type="NCBIfam" id="TIGR00034">
    <property type="entry name" value="aroFGH"/>
    <property type="match status" value="1"/>
</dbReference>
<organism evidence="8 9">
    <name type="scientific">Ceraceosorus bombacis</name>
    <dbReference type="NCBI Taxonomy" id="401625"/>
    <lineage>
        <taxon>Eukaryota</taxon>
        <taxon>Fungi</taxon>
        <taxon>Dikarya</taxon>
        <taxon>Basidiomycota</taxon>
        <taxon>Ustilaginomycotina</taxon>
        <taxon>Exobasidiomycetes</taxon>
        <taxon>Ceraceosorales</taxon>
        <taxon>Ceraceosoraceae</taxon>
        <taxon>Ceraceosorus</taxon>
    </lineage>
</organism>
<keyword evidence="5" id="KW-0057">Aromatic amino acid biosynthesis</keyword>
<accession>A0A0P1BRA6</accession>
<proteinExistence type="inferred from homology"/>
<dbReference type="InterPro" id="IPR013785">
    <property type="entry name" value="Aldolase_TIM"/>
</dbReference>
<sequence>MANTPQAHVAIKDALNELDDRRIKRIKPLLPPQILVEEYPLSITGAQTVILGRKHADAIVKGEDDRLLVIVGPCSLHDVRAGIEYAKKLKAYADEAREDLHIVMRVYFEKPRTTVGWKGLINDPNLDGSYQINKGLRLARGLLLEVANMGLPAGTEFLDTISPQYTADLVSWGAIGARTTESQVHRELASGLSMPIGFKNGTDGSLSVAVDAIKSSSSPHCFLSVTKQGLSAIVETEGNDSCHVILRGANSGPNYSPEHVATTTQKLKDAKLPDRIMIDCSHGNSEKKHENQIKVVDSLVQQLSDGTEKSWAIVGTMLESNHVEGKQSIPATGPATLKYGQSVTDACINWDTTVDALNRLRKGVQTRRQKAPQHGLLPLAPNGVNGNGKGPNDILLNPTQAQGGFNDDVLATLGKGA</sequence>
<dbReference type="Proteomes" id="UP000054845">
    <property type="component" value="Unassembled WGS sequence"/>
</dbReference>
<dbReference type="PANTHER" id="PTHR21225">
    <property type="entry name" value="PHOSPHO-2-DEHYDRO-3-DEOXYHEPTONATE ALDOLASE DAHP SYNTHETASE"/>
    <property type="match status" value="1"/>
</dbReference>
<evidence type="ECO:0000256" key="5">
    <source>
        <dbReference type="ARBA" id="ARBA00023141"/>
    </source>
</evidence>
<evidence type="ECO:0000259" key="7">
    <source>
        <dbReference type="Pfam" id="PF00793"/>
    </source>
</evidence>
<protein>
    <recommendedName>
        <fullName evidence="2">3-deoxy-7-phosphoheptulonate synthase</fullName>
        <ecNumber evidence="2">2.5.1.54</ecNumber>
    </recommendedName>
</protein>
<evidence type="ECO:0000313" key="9">
    <source>
        <dbReference type="Proteomes" id="UP000054845"/>
    </source>
</evidence>
<dbReference type="InterPro" id="IPR006219">
    <property type="entry name" value="DAHP_synth_1"/>
</dbReference>
<dbReference type="FunFam" id="3.20.20.70:FF:000005">
    <property type="entry name" value="Phospho-2-dehydro-3-deoxyheptonate aldolase"/>
    <property type="match status" value="1"/>
</dbReference>
<evidence type="ECO:0000256" key="4">
    <source>
        <dbReference type="ARBA" id="ARBA00022679"/>
    </source>
</evidence>
<dbReference type="InterPro" id="IPR006218">
    <property type="entry name" value="DAHP1/KDSA"/>
</dbReference>
<name>A0A0P1BRA6_9BASI</name>
<dbReference type="SUPFAM" id="SSF51569">
    <property type="entry name" value="Aldolase"/>
    <property type="match status" value="1"/>
</dbReference>
<feature type="domain" description="DAHP synthetase I/KDSA" evidence="7">
    <location>
        <begin position="58"/>
        <end position="355"/>
    </location>
</feature>
<keyword evidence="9" id="KW-1185">Reference proteome</keyword>
<dbReference type="EMBL" id="CCYA01000276">
    <property type="protein sequence ID" value="CEH18673.1"/>
    <property type="molecule type" value="Genomic_DNA"/>
</dbReference>
<comment type="similarity">
    <text evidence="1">Belongs to the class-I DAHP synthase family.</text>
</comment>
<dbReference type="EC" id="2.5.1.54" evidence="2"/>
<evidence type="ECO:0000256" key="6">
    <source>
        <dbReference type="ARBA" id="ARBA00047508"/>
    </source>
</evidence>
<dbReference type="Gene3D" id="3.20.20.70">
    <property type="entry name" value="Aldolase class I"/>
    <property type="match status" value="1"/>
</dbReference>
<evidence type="ECO:0000313" key="8">
    <source>
        <dbReference type="EMBL" id="CEH18673.1"/>
    </source>
</evidence>
<evidence type="ECO:0000256" key="1">
    <source>
        <dbReference type="ARBA" id="ARBA00007985"/>
    </source>
</evidence>
<keyword evidence="3" id="KW-0028">Amino-acid biosynthesis</keyword>
<dbReference type="Pfam" id="PF00793">
    <property type="entry name" value="DAHP_synth_1"/>
    <property type="match status" value="1"/>
</dbReference>
<keyword evidence="4" id="KW-0808">Transferase</keyword>
<dbReference type="GO" id="GO:0009073">
    <property type="term" value="P:aromatic amino acid family biosynthetic process"/>
    <property type="evidence" value="ECO:0007669"/>
    <property type="project" value="UniProtKB-KW"/>
</dbReference>
<dbReference type="PANTHER" id="PTHR21225:SF20">
    <property type="entry name" value="PHOSPHO-2-DEHYDRO-3-DEOXYHEPTONATE ALDOLASE"/>
    <property type="match status" value="1"/>
</dbReference>
<dbReference type="GO" id="GO:0003849">
    <property type="term" value="F:3-deoxy-7-phosphoheptulonate synthase activity"/>
    <property type="evidence" value="ECO:0007669"/>
    <property type="project" value="UniProtKB-EC"/>
</dbReference>
<dbReference type="GO" id="GO:0008652">
    <property type="term" value="P:amino acid biosynthetic process"/>
    <property type="evidence" value="ECO:0007669"/>
    <property type="project" value="UniProtKB-KW"/>
</dbReference>
<dbReference type="GO" id="GO:0005737">
    <property type="term" value="C:cytoplasm"/>
    <property type="evidence" value="ECO:0007669"/>
    <property type="project" value="TreeGrafter"/>
</dbReference>